<dbReference type="RefSeq" id="WP_037050550.1">
    <property type="nucleotide sequence ID" value="NZ_BAAAUZ010000033.1"/>
</dbReference>
<dbReference type="InterPro" id="IPR025110">
    <property type="entry name" value="AMP-bd_C"/>
</dbReference>
<protein>
    <submittedName>
        <fullName evidence="7">AMP-dependent synthetase</fullName>
    </submittedName>
</protein>
<dbReference type="GO" id="GO:0004321">
    <property type="term" value="F:fatty-acyl-CoA synthase activity"/>
    <property type="evidence" value="ECO:0007669"/>
    <property type="project" value="TreeGrafter"/>
</dbReference>
<organism evidence="7 8">
    <name type="scientific">Pseudonocardia halophobica</name>
    <dbReference type="NCBI Taxonomy" id="29401"/>
    <lineage>
        <taxon>Bacteria</taxon>
        <taxon>Bacillati</taxon>
        <taxon>Actinomycetota</taxon>
        <taxon>Actinomycetes</taxon>
        <taxon>Pseudonocardiales</taxon>
        <taxon>Pseudonocardiaceae</taxon>
        <taxon>Pseudonocardia</taxon>
    </lineage>
</organism>
<dbReference type="GO" id="GO:0005524">
    <property type="term" value="F:ATP binding"/>
    <property type="evidence" value="ECO:0007669"/>
    <property type="project" value="UniProtKB-KW"/>
</dbReference>
<evidence type="ECO:0000313" key="7">
    <source>
        <dbReference type="EMBL" id="GLL14521.1"/>
    </source>
</evidence>
<dbReference type="Gene3D" id="3.30.300.30">
    <property type="match status" value="1"/>
</dbReference>
<sequence>MTDATTRATELREHYGRADLCLAAELCDRHPAGDVAATLVAGDLSAVDLTHGELRERSERLAAGLAGLGVGPGSRVATLLPKTADLLVTVVAVLRLGAVYVPLFTAFAPQAIALRLTASGTTVVITDETQRPKLDPGEDMPADARWTVVTVGSADWDRLAGASPTGAPAAVVGPDGAMVQLYTSGTTGKPKGVIVPAKALASMVAYQELALDVTADDVFWNAADPGWAYGLYYALLAPLATGRRTLLLNAGFSARSTWDVLGRFGVTAFAAAPTVYRGLRASGTAPPEGLRLRTCSSAGEPLNPDLVTWGREVLGVEIRDHYGQTELGMVVANAWHPDLRTEIRPGSMGRPLPGFRVAVLADDGSGQEVPPDTPGRVALDVPASPLLWFEGYAGGVRGDRFSEDGRWYLTGDAGRADADGHLYFSARDDDVIIMAGYRIGPFDVESVLSTHPAVAEVAVVGMPDELRGEVVEAFVVLREGVEATPDLPDELARLVRTRYAAHAYPRRVHLVDALPKTPSGKVQRFLLRQQGR</sequence>
<comment type="similarity">
    <text evidence="1">Belongs to the ATP-dependent AMP-binding enzyme family.</text>
</comment>
<evidence type="ECO:0000259" key="6">
    <source>
        <dbReference type="Pfam" id="PF13193"/>
    </source>
</evidence>
<keyword evidence="2" id="KW-0436">Ligase</keyword>
<name>A0A9W6L6F1_9PSEU</name>
<gene>
    <name evidence="7" type="ORF">GCM10017577_56680</name>
</gene>
<dbReference type="AlphaFoldDB" id="A0A9W6L6F1"/>
<dbReference type="Pfam" id="PF00501">
    <property type="entry name" value="AMP-binding"/>
    <property type="match status" value="1"/>
</dbReference>
<keyword evidence="3" id="KW-0547">Nucleotide-binding</keyword>
<dbReference type="GO" id="GO:0006633">
    <property type="term" value="P:fatty acid biosynthetic process"/>
    <property type="evidence" value="ECO:0007669"/>
    <property type="project" value="TreeGrafter"/>
</dbReference>
<keyword evidence="4" id="KW-0067">ATP-binding</keyword>
<accession>A0A9W6L6F1</accession>
<dbReference type="GO" id="GO:0006637">
    <property type="term" value="P:acyl-CoA metabolic process"/>
    <property type="evidence" value="ECO:0007669"/>
    <property type="project" value="TreeGrafter"/>
</dbReference>
<feature type="domain" description="AMP-dependent synthetase/ligase" evidence="5">
    <location>
        <begin position="45"/>
        <end position="379"/>
    </location>
</feature>
<comment type="caution">
    <text evidence="7">The sequence shown here is derived from an EMBL/GenBank/DDBJ whole genome shotgun (WGS) entry which is preliminary data.</text>
</comment>
<proteinExistence type="inferred from homology"/>
<dbReference type="PANTHER" id="PTHR43605:SF10">
    <property type="entry name" value="ACYL-COA SYNTHETASE MEDIUM CHAIN FAMILY MEMBER 3"/>
    <property type="match status" value="1"/>
</dbReference>
<keyword evidence="8" id="KW-1185">Reference proteome</keyword>
<evidence type="ECO:0000313" key="8">
    <source>
        <dbReference type="Proteomes" id="UP001143463"/>
    </source>
</evidence>
<dbReference type="PANTHER" id="PTHR43605">
    <property type="entry name" value="ACYL-COENZYME A SYNTHETASE"/>
    <property type="match status" value="1"/>
</dbReference>
<evidence type="ECO:0000259" key="5">
    <source>
        <dbReference type="Pfam" id="PF00501"/>
    </source>
</evidence>
<dbReference type="Gene3D" id="3.40.50.12780">
    <property type="entry name" value="N-terminal domain of ligase-like"/>
    <property type="match status" value="1"/>
</dbReference>
<evidence type="ECO:0000256" key="1">
    <source>
        <dbReference type="ARBA" id="ARBA00006432"/>
    </source>
</evidence>
<dbReference type="InterPro" id="IPR045851">
    <property type="entry name" value="AMP-bd_C_sf"/>
</dbReference>
<evidence type="ECO:0000256" key="3">
    <source>
        <dbReference type="ARBA" id="ARBA00022741"/>
    </source>
</evidence>
<dbReference type="InterPro" id="IPR042099">
    <property type="entry name" value="ANL_N_sf"/>
</dbReference>
<dbReference type="InterPro" id="IPR000873">
    <property type="entry name" value="AMP-dep_synth/lig_dom"/>
</dbReference>
<reference evidence="7" key="1">
    <citation type="journal article" date="2014" name="Int. J. Syst. Evol. Microbiol.">
        <title>Complete genome sequence of Corynebacterium casei LMG S-19264T (=DSM 44701T), isolated from a smear-ripened cheese.</title>
        <authorList>
            <consortium name="US DOE Joint Genome Institute (JGI-PGF)"/>
            <person name="Walter F."/>
            <person name="Albersmeier A."/>
            <person name="Kalinowski J."/>
            <person name="Ruckert C."/>
        </authorList>
    </citation>
    <scope>NUCLEOTIDE SEQUENCE</scope>
    <source>
        <strain evidence="7">VKM Ac-1069</strain>
    </source>
</reference>
<dbReference type="EMBL" id="BSFQ01000033">
    <property type="protein sequence ID" value="GLL14521.1"/>
    <property type="molecule type" value="Genomic_DNA"/>
</dbReference>
<dbReference type="SUPFAM" id="SSF56801">
    <property type="entry name" value="Acetyl-CoA synthetase-like"/>
    <property type="match status" value="1"/>
</dbReference>
<reference evidence="7" key="2">
    <citation type="submission" date="2023-01" db="EMBL/GenBank/DDBJ databases">
        <authorList>
            <person name="Sun Q."/>
            <person name="Evtushenko L."/>
        </authorList>
    </citation>
    <scope>NUCLEOTIDE SEQUENCE</scope>
    <source>
        <strain evidence="7">VKM Ac-1069</strain>
    </source>
</reference>
<feature type="domain" description="AMP-binding enzyme C-terminal" evidence="6">
    <location>
        <begin position="444"/>
        <end position="521"/>
    </location>
</feature>
<evidence type="ECO:0000256" key="4">
    <source>
        <dbReference type="ARBA" id="ARBA00022840"/>
    </source>
</evidence>
<dbReference type="Proteomes" id="UP001143463">
    <property type="component" value="Unassembled WGS sequence"/>
</dbReference>
<dbReference type="GO" id="GO:0015645">
    <property type="term" value="F:fatty acid ligase activity"/>
    <property type="evidence" value="ECO:0007669"/>
    <property type="project" value="TreeGrafter"/>
</dbReference>
<evidence type="ECO:0000256" key="2">
    <source>
        <dbReference type="ARBA" id="ARBA00022598"/>
    </source>
</evidence>
<dbReference type="Pfam" id="PF13193">
    <property type="entry name" value="AMP-binding_C"/>
    <property type="match status" value="1"/>
</dbReference>
<dbReference type="InterPro" id="IPR051087">
    <property type="entry name" value="Mitochondrial_ACSM"/>
</dbReference>
<dbReference type="GO" id="GO:0016405">
    <property type="term" value="F:CoA-ligase activity"/>
    <property type="evidence" value="ECO:0007669"/>
    <property type="project" value="UniProtKB-ARBA"/>
</dbReference>